<feature type="region of interest" description="Disordered" evidence="1">
    <location>
        <begin position="332"/>
        <end position="372"/>
    </location>
</feature>
<proteinExistence type="predicted"/>
<reference evidence="2 3" key="1">
    <citation type="submission" date="2024-06" db="EMBL/GenBank/DDBJ databases">
        <title>The Natural Products Discovery Center: Release of the First 8490 Sequenced Strains for Exploring Actinobacteria Biosynthetic Diversity.</title>
        <authorList>
            <person name="Kalkreuter E."/>
            <person name="Kautsar S.A."/>
            <person name="Yang D."/>
            <person name="Bader C.D."/>
            <person name="Teijaro C.N."/>
            <person name="Fluegel L."/>
            <person name="Davis C.M."/>
            <person name="Simpson J.R."/>
            <person name="Lauterbach L."/>
            <person name="Steele A.D."/>
            <person name="Gui C."/>
            <person name="Meng S."/>
            <person name="Li G."/>
            <person name="Viehrig K."/>
            <person name="Ye F."/>
            <person name="Su P."/>
            <person name="Kiefer A.F."/>
            <person name="Nichols A."/>
            <person name="Cepeda A.J."/>
            <person name="Yan W."/>
            <person name="Fan B."/>
            <person name="Jiang Y."/>
            <person name="Adhikari A."/>
            <person name="Zheng C.-J."/>
            <person name="Schuster L."/>
            <person name="Cowan T.M."/>
            <person name="Smanski M.J."/>
            <person name="Chevrette M.G."/>
            <person name="De Carvalho L.P.S."/>
            <person name="Shen B."/>
        </authorList>
    </citation>
    <scope>NUCLEOTIDE SEQUENCE [LARGE SCALE GENOMIC DNA]</scope>
    <source>
        <strain evidence="2 3">NPDC000837</strain>
    </source>
</reference>
<dbReference type="Pfam" id="PF13730">
    <property type="entry name" value="HTH_36"/>
    <property type="match status" value="1"/>
</dbReference>
<organism evidence="2 3">
    <name type="scientific">Streptomyces xantholiticus</name>
    <dbReference type="NCBI Taxonomy" id="68285"/>
    <lineage>
        <taxon>Bacteria</taxon>
        <taxon>Bacillati</taxon>
        <taxon>Actinomycetota</taxon>
        <taxon>Actinomycetes</taxon>
        <taxon>Kitasatosporales</taxon>
        <taxon>Streptomycetaceae</taxon>
        <taxon>Streptomyces</taxon>
    </lineage>
</organism>
<comment type="caution">
    <text evidence="2">The sequence shown here is derived from an EMBL/GenBank/DDBJ whole genome shotgun (WGS) entry which is preliminary data.</text>
</comment>
<accession>A0ABV1V028</accession>
<sequence length="486" mass="53195">MSLDPILWAMKDAPTADINEWGTLLCLAEKADEDGCNAFPSVKTIASYTGLSTRTVQRALAAMMERKLIAEGDQRAALYLPEHRRPTVYDLLIPYDWFRDIERTNVFRMRLGRRPLTLDDRPPIAPAPPKKTRADKGKPKPNKDAGDAPAGSSQEGRQEVAPVENPPSERGRLVVTPVENTENGVTTSQGVTSSRDRGDFKSEVGRLEVTQPTPSTRTTDSPRPSVGSIGEALANEEGRKDGQALDIATHKKQARAIERTPGVDLLLGLGYERPEMLLTGRVLADQARMVDGLLLGGWDRDHVLVALLRPLPPQTRSVGAVISRRLRDLAASPVPRPTQMPAPRNPEAGETVWEGSDAGKQGGTPAADSWSTDQDLDEFLLRKNPWAECRKCHDPIVTATGTDRCVKCEGWPQCPLCQKYVQPGTACEVCEVAPHEIEFEVCEEHGDRFIKGTACFQCLAPKPVCDTHGGESMRGAVCFQCVEARP</sequence>
<gene>
    <name evidence="2" type="ORF">ABT276_24000</name>
</gene>
<feature type="compositionally biased region" description="Basic and acidic residues" evidence="1">
    <location>
        <begin position="132"/>
        <end position="146"/>
    </location>
</feature>
<feature type="compositionally biased region" description="Pro residues" evidence="1">
    <location>
        <begin position="334"/>
        <end position="344"/>
    </location>
</feature>
<dbReference type="Gene3D" id="1.10.10.10">
    <property type="entry name" value="Winged helix-like DNA-binding domain superfamily/Winged helix DNA-binding domain"/>
    <property type="match status" value="1"/>
</dbReference>
<feature type="compositionally biased region" description="Basic and acidic residues" evidence="1">
    <location>
        <begin position="194"/>
        <end position="206"/>
    </location>
</feature>
<feature type="region of interest" description="Disordered" evidence="1">
    <location>
        <begin position="116"/>
        <end position="226"/>
    </location>
</feature>
<evidence type="ECO:0000256" key="1">
    <source>
        <dbReference type="SAM" id="MobiDB-lite"/>
    </source>
</evidence>
<keyword evidence="3" id="KW-1185">Reference proteome</keyword>
<name>A0ABV1V028_9ACTN</name>
<dbReference type="Proteomes" id="UP001445472">
    <property type="component" value="Unassembled WGS sequence"/>
</dbReference>
<dbReference type="InterPro" id="IPR036388">
    <property type="entry name" value="WH-like_DNA-bd_sf"/>
</dbReference>
<dbReference type="EMBL" id="JBEPBX010000023">
    <property type="protein sequence ID" value="MER6616381.1"/>
    <property type="molecule type" value="Genomic_DNA"/>
</dbReference>
<dbReference type="RefSeq" id="WP_351977757.1">
    <property type="nucleotide sequence ID" value="NZ_JBEPBX010000023.1"/>
</dbReference>
<evidence type="ECO:0000313" key="3">
    <source>
        <dbReference type="Proteomes" id="UP001445472"/>
    </source>
</evidence>
<feature type="compositionally biased region" description="Polar residues" evidence="1">
    <location>
        <begin position="178"/>
        <end position="193"/>
    </location>
</feature>
<feature type="compositionally biased region" description="Low complexity" evidence="1">
    <location>
        <begin position="212"/>
        <end position="225"/>
    </location>
</feature>
<protein>
    <submittedName>
        <fullName evidence="2">Helix-turn-helix domain-containing protein</fullName>
    </submittedName>
</protein>
<evidence type="ECO:0000313" key="2">
    <source>
        <dbReference type="EMBL" id="MER6616381.1"/>
    </source>
</evidence>